<accession>A0A1F7Y030</accession>
<proteinExistence type="predicted"/>
<name>A0A1F7Y030_9BACT</name>
<dbReference type="AlphaFoldDB" id="A0A1F7Y030"/>
<evidence type="ECO:0000313" key="1">
    <source>
        <dbReference type="EMBL" id="OGM20664.1"/>
    </source>
</evidence>
<comment type="caution">
    <text evidence="1">The sequence shown here is derived from an EMBL/GenBank/DDBJ whole genome shotgun (WGS) entry which is preliminary data.</text>
</comment>
<organism evidence="1 2">
    <name type="scientific">Candidatus Woesebacteria bacterium RIFCSPHIGHO2_01_FULL_38_26b</name>
    <dbReference type="NCBI Taxonomy" id="1802491"/>
    <lineage>
        <taxon>Bacteria</taxon>
        <taxon>Candidatus Woeseibacteriota</taxon>
    </lineage>
</organism>
<reference evidence="1 2" key="1">
    <citation type="journal article" date="2016" name="Nat. Commun.">
        <title>Thousands of microbial genomes shed light on interconnected biogeochemical processes in an aquifer system.</title>
        <authorList>
            <person name="Anantharaman K."/>
            <person name="Brown C.T."/>
            <person name="Hug L.A."/>
            <person name="Sharon I."/>
            <person name="Castelle C.J."/>
            <person name="Probst A.J."/>
            <person name="Thomas B.C."/>
            <person name="Singh A."/>
            <person name="Wilkins M.J."/>
            <person name="Karaoz U."/>
            <person name="Brodie E.L."/>
            <person name="Williams K.H."/>
            <person name="Hubbard S.S."/>
            <person name="Banfield J.F."/>
        </authorList>
    </citation>
    <scope>NUCLEOTIDE SEQUENCE [LARGE SCALE GENOMIC DNA]</scope>
</reference>
<sequence>MYSEKLANFISQNRPEEVQWSEEEIRDLVIKAGLEYQQTRSFDGKVFRQVISRGKDEDDFKILSLPLSIKWEIRFEGSLLVFEPKLSYNEGWFKGPSPDPAQLLLEASGLAPVRIELPESVVEVTLPIPPCVRFYSPGWDGIIQEPFSCFHSELGEMVEVYIVELRQAAGHG</sequence>
<gene>
    <name evidence="1" type="ORF">A2771_02395</name>
</gene>
<protein>
    <submittedName>
        <fullName evidence="1">Uncharacterized protein</fullName>
    </submittedName>
</protein>
<evidence type="ECO:0000313" key="2">
    <source>
        <dbReference type="Proteomes" id="UP000176741"/>
    </source>
</evidence>
<dbReference type="Proteomes" id="UP000176741">
    <property type="component" value="Unassembled WGS sequence"/>
</dbReference>
<dbReference type="EMBL" id="MGGD01000028">
    <property type="protein sequence ID" value="OGM20664.1"/>
    <property type="molecule type" value="Genomic_DNA"/>
</dbReference>